<dbReference type="Proteomes" id="UP001152320">
    <property type="component" value="Chromosome 14"/>
</dbReference>
<accession>A0A9Q1BM62</accession>
<evidence type="ECO:0000313" key="2">
    <source>
        <dbReference type="EMBL" id="KAJ8029014.1"/>
    </source>
</evidence>
<comment type="caution">
    <text evidence="2">The sequence shown here is derived from an EMBL/GenBank/DDBJ whole genome shotgun (WGS) entry which is preliminary data.</text>
</comment>
<evidence type="ECO:0000256" key="1">
    <source>
        <dbReference type="SAM" id="SignalP"/>
    </source>
</evidence>
<keyword evidence="1" id="KW-0732">Signal</keyword>
<reference evidence="2" key="1">
    <citation type="submission" date="2021-10" db="EMBL/GenBank/DDBJ databases">
        <title>Tropical sea cucumber genome reveals ecological adaptation and Cuvierian tubules defense mechanism.</title>
        <authorList>
            <person name="Chen T."/>
        </authorList>
    </citation>
    <scope>NUCLEOTIDE SEQUENCE</scope>
    <source>
        <strain evidence="2">Nanhai2018</strain>
        <tissue evidence="2">Muscle</tissue>
    </source>
</reference>
<keyword evidence="3" id="KW-1185">Reference proteome</keyword>
<dbReference type="AlphaFoldDB" id="A0A9Q1BM62"/>
<dbReference type="EMBL" id="JAIZAY010000014">
    <property type="protein sequence ID" value="KAJ8029014.1"/>
    <property type="molecule type" value="Genomic_DNA"/>
</dbReference>
<gene>
    <name evidence="2" type="ORF">HOLleu_28296</name>
</gene>
<feature type="chain" id="PRO_5040488715" evidence="1">
    <location>
        <begin position="19"/>
        <end position="171"/>
    </location>
</feature>
<feature type="signal peptide" evidence="1">
    <location>
        <begin position="1"/>
        <end position="18"/>
    </location>
</feature>
<sequence>MDLYFCIALLLFTSSASAHPLGESEHLGNDIDGAVNNATDNTEYQYDGHVVLVDYSQDLLIIKNTTTQTCFYSPLLRYDFLKDDNELVWGKGALQNDFPVTAPEDVAKNVFLSWKDASIRLEILSEDIKVAEQCIGLPSYLMIQDGGRERRDVPQDGGGCGCCCCGCCCST</sequence>
<organism evidence="2 3">
    <name type="scientific">Holothuria leucospilota</name>
    <name type="common">Black long sea cucumber</name>
    <name type="synonym">Mertensiothuria leucospilota</name>
    <dbReference type="NCBI Taxonomy" id="206669"/>
    <lineage>
        <taxon>Eukaryota</taxon>
        <taxon>Metazoa</taxon>
        <taxon>Echinodermata</taxon>
        <taxon>Eleutherozoa</taxon>
        <taxon>Echinozoa</taxon>
        <taxon>Holothuroidea</taxon>
        <taxon>Aspidochirotacea</taxon>
        <taxon>Aspidochirotida</taxon>
        <taxon>Holothuriidae</taxon>
        <taxon>Holothuria</taxon>
    </lineage>
</organism>
<evidence type="ECO:0000313" key="3">
    <source>
        <dbReference type="Proteomes" id="UP001152320"/>
    </source>
</evidence>
<name>A0A9Q1BM62_HOLLE</name>
<protein>
    <submittedName>
        <fullName evidence="2">Uncharacterized protein</fullName>
    </submittedName>
</protein>
<proteinExistence type="predicted"/>